<organism evidence="2 3">
    <name type="scientific">Cymbomonas tetramitiformis</name>
    <dbReference type="NCBI Taxonomy" id="36881"/>
    <lineage>
        <taxon>Eukaryota</taxon>
        <taxon>Viridiplantae</taxon>
        <taxon>Chlorophyta</taxon>
        <taxon>Pyramimonadophyceae</taxon>
        <taxon>Pyramimonadales</taxon>
        <taxon>Pyramimonadaceae</taxon>
        <taxon>Cymbomonas</taxon>
    </lineage>
</organism>
<dbReference type="EMBL" id="LGRX02005378">
    <property type="protein sequence ID" value="KAK3278565.1"/>
    <property type="molecule type" value="Genomic_DNA"/>
</dbReference>
<evidence type="ECO:0000313" key="2">
    <source>
        <dbReference type="EMBL" id="KAK3278565.1"/>
    </source>
</evidence>
<dbReference type="Proteomes" id="UP001190700">
    <property type="component" value="Unassembled WGS sequence"/>
</dbReference>
<feature type="region of interest" description="Disordered" evidence="1">
    <location>
        <begin position="355"/>
        <end position="377"/>
    </location>
</feature>
<gene>
    <name evidence="2" type="ORF">CYMTET_13505</name>
</gene>
<reference evidence="2 3" key="1">
    <citation type="journal article" date="2015" name="Genome Biol. Evol.">
        <title>Comparative Genomics of a Bacterivorous Green Alga Reveals Evolutionary Causalities and Consequences of Phago-Mixotrophic Mode of Nutrition.</title>
        <authorList>
            <person name="Burns J.A."/>
            <person name="Paasch A."/>
            <person name="Narechania A."/>
            <person name="Kim E."/>
        </authorList>
    </citation>
    <scope>NUCLEOTIDE SEQUENCE [LARGE SCALE GENOMIC DNA]</scope>
    <source>
        <strain evidence="2 3">PLY_AMNH</strain>
    </source>
</reference>
<sequence length="377" mass="42874">MEEPGQRKPGEEVTFLSSIREFFEILYEEAVAYQTVKLVKTKDMRLGAMQKCFTACVFIYVLFGITVDNGYLEKEIPDAKVIFGTTYDQDVYKKLVKDGATPDFCHQDVPCTNRDPYQALFDDLNDNFATKVVSHTYFRYCSGDNEVFCQTISYENSTYYPVWTEKINMTIQFSYSTSWGDYVDEMDVTLVSKESGERKHIGLVDVVYMDIETLLEFMGANLDQSIRELRGDGFPNIPLRDWGATITCDAQMSNFMAWKIWDLRPTIVLEFALLISPFTDMVVANEMIYRDPIVVNGSKIPWEDSWPQTEYFDIHECDDISPPLPPPPPSPHALAPEFPPPAAVPLCWSPPACRHRASTPPGPPGPPAHFQMGLRLS</sequence>
<name>A0AAE0GID3_9CHLO</name>
<dbReference type="AlphaFoldDB" id="A0AAE0GID3"/>
<evidence type="ECO:0000256" key="1">
    <source>
        <dbReference type="SAM" id="MobiDB-lite"/>
    </source>
</evidence>
<comment type="caution">
    <text evidence="2">The sequence shown here is derived from an EMBL/GenBank/DDBJ whole genome shotgun (WGS) entry which is preliminary data.</text>
</comment>
<protein>
    <submittedName>
        <fullName evidence="2">Uncharacterized protein</fullName>
    </submittedName>
</protein>
<accession>A0AAE0GID3</accession>
<evidence type="ECO:0000313" key="3">
    <source>
        <dbReference type="Proteomes" id="UP001190700"/>
    </source>
</evidence>
<proteinExistence type="predicted"/>
<keyword evidence="3" id="KW-1185">Reference proteome</keyword>